<feature type="domain" description="HTH lacI-type" evidence="5">
    <location>
        <begin position="4"/>
        <end position="62"/>
    </location>
</feature>
<name>A0AAE9ZXL0_9BACT</name>
<evidence type="ECO:0000313" key="7">
    <source>
        <dbReference type="Proteomes" id="UP001218638"/>
    </source>
</evidence>
<dbReference type="InterPro" id="IPR028082">
    <property type="entry name" value="Peripla_BP_I"/>
</dbReference>
<dbReference type="GO" id="GO:0003700">
    <property type="term" value="F:DNA-binding transcription factor activity"/>
    <property type="evidence" value="ECO:0007669"/>
    <property type="project" value="TreeGrafter"/>
</dbReference>
<evidence type="ECO:0000256" key="1">
    <source>
        <dbReference type="ARBA" id="ARBA00022491"/>
    </source>
</evidence>
<dbReference type="Gene3D" id="1.10.260.40">
    <property type="entry name" value="lambda repressor-like DNA-binding domains"/>
    <property type="match status" value="1"/>
</dbReference>
<dbReference type="InterPro" id="IPR000843">
    <property type="entry name" value="HTH_LacI"/>
</dbReference>
<dbReference type="EMBL" id="CP119075">
    <property type="protein sequence ID" value="WED65139.1"/>
    <property type="molecule type" value="Genomic_DNA"/>
</dbReference>
<dbReference type="Gene3D" id="3.40.50.2300">
    <property type="match status" value="2"/>
</dbReference>
<reference evidence="6" key="1">
    <citation type="submission" date="2023-03" db="EMBL/GenBank/DDBJ databases">
        <title>Lomoglobus Profundus gen. nov., sp. nov., a novel member of the phylum Verrucomicrobia, isolated from deep-marine sediment of South China Sea.</title>
        <authorList>
            <person name="Ahmad T."/>
            <person name="Ishaq S.E."/>
            <person name="Wang F."/>
        </authorList>
    </citation>
    <scope>NUCLEOTIDE SEQUENCE</scope>
    <source>
        <strain evidence="6">LMO-M01</strain>
    </source>
</reference>
<dbReference type="RefSeq" id="WP_330929525.1">
    <property type="nucleotide sequence ID" value="NZ_CP119075.1"/>
</dbReference>
<dbReference type="GO" id="GO:0000976">
    <property type="term" value="F:transcription cis-regulatory region binding"/>
    <property type="evidence" value="ECO:0007669"/>
    <property type="project" value="TreeGrafter"/>
</dbReference>
<keyword evidence="2" id="KW-0805">Transcription regulation</keyword>
<dbReference type="SUPFAM" id="SSF53822">
    <property type="entry name" value="Periplasmic binding protein-like I"/>
    <property type="match status" value="1"/>
</dbReference>
<dbReference type="SMART" id="SM00354">
    <property type="entry name" value="HTH_LACI"/>
    <property type="match status" value="1"/>
</dbReference>
<keyword evidence="3 6" id="KW-0238">DNA-binding</keyword>
<dbReference type="PANTHER" id="PTHR30146:SF148">
    <property type="entry name" value="HTH-TYPE TRANSCRIPTIONAL REPRESSOR PURR-RELATED"/>
    <property type="match status" value="1"/>
</dbReference>
<evidence type="ECO:0000259" key="5">
    <source>
        <dbReference type="SMART" id="SM00354"/>
    </source>
</evidence>
<evidence type="ECO:0000256" key="4">
    <source>
        <dbReference type="ARBA" id="ARBA00023163"/>
    </source>
</evidence>
<accession>A0AAE9ZXL0</accession>
<keyword evidence="4" id="KW-0804">Transcription</keyword>
<dbReference type="AlphaFoldDB" id="A0AAE9ZXL0"/>
<dbReference type="Pfam" id="PF13377">
    <property type="entry name" value="Peripla_BP_3"/>
    <property type="match status" value="1"/>
</dbReference>
<dbReference type="KEGG" id="slom:PXH66_22610"/>
<dbReference type="InterPro" id="IPR010982">
    <property type="entry name" value="Lambda_DNA-bd_dom_sf"/>
</dbReference>
<proteinExistence type="predicted"/>
<organism evidence="6 7">
    <name type="scientific">Synoicihabitans lomoniglobus</name>
    <dbReference type="NCBI Taxonomy" id="2909285"/>
    <lineage>
        <taxon>Bacteria</taxon>
        <taxon>Pseudomonadati</taxon>
        <taxon>Verrucomicrobiota</taxon>
        <taxon>Opitutia</taxon>
        <taxon>Opitutales</taxon>
        <taxon>Opitutaceae</taxon>
        <taxon>Synoicihabitans</taxon>
    </lineage>
</organism>
<dbReference type="PANTHER" id="PTHR30146">
    <property type="entry name" value="LACI-RELATED TRANSCRIPTIONAL REPRESSOR"/>
    <property type="match status" value="1"/>
</dbReference>
<dbReference type="SUPFAM" id="SSF47413">
    <property type="entry name" value="lambda repressor-like DNA-binding domains"/>
    <property type="match status" value="1"/>
</dbReference>
<gene>
    <name evidence="6" type="ORF">PXH66_22610</name>
</gene>
<dbReference type="Proteomes" id="UP001218638">
    <property type="component" value="Chromosome"/>
</dbReference>
<keyword evidence="7" id="KW-1185">Reference proteome</keyword>
<dbReference type="Pfam" id="PF00356">
    <property type="entry name" value="LacI"/>
    <property type="match status" value="1"/>
</dbReference>
<dbReference type="CDD" id="cd01392">
    <property type="entry name" value="HTH_LacI"/>
    <property type="match status" value="1"/>
</dbReference>
<evidence type="ECO:0000256" key="3">
    <source>
        <dbReference type="ARBA" id="ARBA00023125"/>
    </source>
</evidence>
<evidence type="ECO:0000313" key="6">
    <source>
        <dbReference type="EMBL" id="WED65139.1"/>
    </source>
</evidence>
<dbReference type="InterPro" id="IPR046335">
    <property type="entry name" value="LacI/GalR-like_sensor"/>
</dbReference>
<protein>
    <submittedName>
        <fullName evidence="6">LacI family DNA-binding transcriptional regulator</fullName>
    </submittedName>
</protein>
<keyword evidence="1" id="KW-0678">Repressor</keyword>
<sequence>MTKRITMADIAREARVHKTTVSLALRGHPSIPEATRRRLRGIADRLGYRPDPALRALADYRNGKVSSSHRASLAYLTDWGDRWGWREDPTQAAIFAGAQARAEVLGYRLECFWLGEPHMTHRRMGDILESRSIHGVVLGAFDPRRDCAVELNWERLCGIKIGNLPTSPRMTRVAPDTQRSVHTAMKHLRTRGYRRVGMIVQRDSLNVTSCCWAAQLQGQLLMTRDAPLIPVLSPTPSDDSTAVTSLAGSPAQQVRRWLDAQKPEVVLGCGRVVLPWLQAAGATIPDDVAFVDLDLSSSAADIAGVRPNYPVVGETAIEMLAIQLEQHRFGLPALGTTTLVEGTWCDGASLPTARPSLNRAAS</sequence>
<evidence type="ECO:0000256" key="2">
    <source>
        <dbReference type="ARBA" id="ARBA00023015"/>
    </source>
</evidence>